<dbReference type="Gene3D" id="2.60.40.180">
    <property type="entry name" value="Transthyretin/hydroxyisourate hydrolase domain"/>
    <property type="match status" value="1"/>
</dbReference>
<organism evidence="9 10">
    <name type="scientific">Conidiobolus coronatus (strain ATCC 28846 / CBS 209.66 / NRRL 28638)</name>
    <name type="common">Delacroixia coronata</name>
    <dbReference type="NCBI Taxonomy" id="796925"/>
    <lineage>
        <taxon>Eukaryota</taxon>
        <taxon>Fungi</taxon>
        <taxon>Fungi incertae sedis</taxon>
        <taxon>Zoopagomycota</taxon>
        <taxon>Entomophthoromycotina</taxon>
        <taxon>Entomophthoromycetes</taxon>
        <taxon>Entomophthorales</taxon>
        <taxon>Ancylistaceae</taxon>
        <taxon>Conidiobolus</taxon>
    </lineage>
</organism>
<dbReference type="OrthoDB" id="10265230at2759"/>
<evidence type="ECO:0000256" key="4">
    <source>
        <dbReference type="ARBA" id="ARBA00011881"/>
    </source>
</evidence>
<dbReference type="PANTHER" id="PTHR10395">
    <property type="entry name" value="URICASE AND TRANSTHYRETIN-RELATED"/>
    <property type="match status" value="1"/>
</dbReference>
<comment type="similarity">
    <text evidence="3 7">Belongs to the transthyretin family. 5-hydroxyisourate hydrolase subfamily.</text>
</comment>
<dbReference type="GO" id="GO:0006144">
    <property type="term" value="P:purine nucleobase metabolic process"/>
    <property type="evidence" value="ECO:0007669"/>
    <property type="project" value="UniProtKB-KW"/>
</dbReference>
<dbReference type="STRING" id="796925.A0A137NWA4"/>
<accession>A0A137NWA4</accession>
<dbReference type="SUPFAM" id="SSF49472">
    <property type="entry name" value="Transthyretin (synonym: prealbumin)"/>
    <property type="match status" value="1"/>
</dbReference>
<dbReference type="AlphaFoldDB" id="A0A137NWA4"/>
<evidence type="ECO:0000313" key="10">
    <source>
        <dbReference type="Proteomes" id="UP000070444"/>
    </source>
</evidence>
<dbReference type="InterPro" id="IPR036817">
    <property type="entry name" value="Transthyretin/HIU_hydrolase_sf"/>
</dbReference>
<dbReference type="GO" id="GO:0033971">
    <property type="term" value="F:hydroxyisourate hydrolase activity"/>
    <property type="evidence" value="ECO:0007669"/>
    <property type="project" value="UniProtKB-EC"/>
</dbReference>
<evidence type="ECO:0000256" key="2">
    <source>
        <dbReference type="ARBA" id="ARBA00002704"/>
    </source>
</evidence>
<name>A0A137NWA4_CONC2</name>
<dbReference type="InterPro" id="IPR014306">
    <property type="entry name" value="Hydroxyisourate_hydrolase"/>
</dbReference>
<dbReference type="NCBIfam" id="TIGR02962">
    <property type="entry name" value="hdxy_isourate"/>
    <property type="match status" value="1"/>
</dbReference>
<dbReference type="Pfam" id="PF00576">
    <property type="entry name" value="Transthyretin"/>
    <property type="match status" value="1"/>
</dbReference>
<dbReference type="PANTHER" id="PTHR10395:SF7">
    <property type="entry name" value="5-HYDROXYISOURATE HYDROLASE"/>
    <property type="match status" value="1"/>
</dbReference>
<gene>
    <name evidence="9" type="ORF">CONCODRAFT_43394</name>
</gene>
<evidence type="ECO:0000256" key="6">
    <source>
        <dbReference type="ARBA" id="ARBA00022801"/>
    </source>
</evidence>
<dbReference type="EC" id="3.5.2.17" evidence="7"/>
<keyword evidence="10" id="KW-1185">Reference proteome</keyword>
<evidence type="ECO:0000256" key="5">
    <source>
        <dbReference type="ARBA" id="ARBA00022631"/>
    </source>
</evidence>
<evidence type="ECO:0000256" key="1">
    <source>
        <dbReference type="ARBA" id="ARBA00001043"/>
    </source>
</evidence>
<comment type="function">
    <text evidence="2">Catalyzes the hydrolysis of 5-hydroxyisourate (HIU) to 2-oxo-4-hydroxy-4-carboxy-5-ureidoimidazoline (OHCU).</text>
</comment>
<keyword evidence="6 7" id="KW-0378">Hydrolase</keyword>
<comment type="subunit">
    <text evidence="4 7">Homotetramer.</text>
</comment>
<evidence type="ECO:0000259" key="8">
    <source>
        <dbReference type="Pfam" id="PF00576"/>
    </source>
</evidence>
<protein>
    <recommendedName>
        <fullName evidence="7">5-hydroxyisourate hydrolase</fullName>
        <shortName evidence="7">HIU hydrolase</shortName>
        <shortName evidence="7">HIUHase</shortName>
        <ecNumber evidence="7">3.5.2.17</ecNumber>
    </recommendedName>
</protein>
<dbReference type="CDD" id="cd05822">
    <property type="entry name" value="TLP_HIUase"/>
    <property type="match status" value="1"/>
</dbReference>
<evidence type="ECO:0000313" key="9">
    <source>
        <dbReference type="EMBL" id="KXN66968.1"/>
    </source>
</evidence>
<evidence type="ECO:0000256" key="7">
    <source>
        <dbReference type="RuleBase" id="RU361270"/>
    </source>
</evidence>
<keyword evidence="5 7" id="KW-0659">Purine metabolism</keyword>
<feature type="domain" description="Transthyretin/hydroxyisourate hydrolase" evidence="8">
    <location>
        <begin position="9"/>
        <end position="128"/>
    </location>
</feature>
<dbReference type="EMBL" id="KQ964672">
    <property type="protein sequence ID" value="KXN66968.1"/>
    <property type="molecule type" value="Genomic_DNA"/>
</dbReference>
<sequence>MFKNNGGPISTHCLDQELGAPCSGVSAKLFRRKNCDLEDNDIGFNPTDWELLSEKVTNKDGRIDFLPNQNYTLKFGAYFIQFSTQKYFKDANRSTFYPKIVLEFIVDKEMHYHVPLLISGYGFSTYRGS</sequence>
<proteinExistence type="inferred from homology"/>
<dbReference type="InterPro" id="IPR023416">
    <property type="entry name" value="Transthyretin/HIU_hydrolase_d"/>
</dbReference>
<evidence type="ECO:0000256" key="3">
    <source>
        <dbReference type="ARBA" id="ARBA00009850"/>
    </source>
</evidence>
<comment type="catalytic activity">
    <reaction evidence="1 7">
        <text>5-hydroxyisourate + H2O = 5-hydroxy-2-oxo-4-ureido-2,5-dihydro-1H-imidazole-5-carboxylate + H(+)</text>
        <dbReference type="Rhea" id="RHEA:23736"/>
        <dbReference type="ChEBI" id="CHEBI:15377"/>
        <dbReference type="ChEBI" id="CHEBI:15378"/>
        <dbReference type="ChEBI" id="CHEBI:18072"/>
        <dbReference type="ChEBI" id="CHEBI:58639"/>
        <dbReference type="EC" id="3.5.2.17"/>
    </reaction>
</comment>
<reference evidence="9 10" key="1">
    <citation type="journal article" date="2015" name="Genome Biol. Evol.">
        <title>Phylogenomic analyses indicate that early fungi evolved digesting cell walls of algal ancestors of land plants.</title>
        <authorList>
            <person name="Chang Y."/>
            <person name="Wang S."/>
            <person name="Sekimoto S."/>
            <person name="Aerts A.L."/>
            <person name="Choi C."/>
            <person name="Clum A."/>
            <person name="LaButti K.M."/>
            <person name="Lindquist E.A."/>
            <person name="Yee Ngan C."/>
            <person name="Ohm R.A."/>
            <person name="Salamov A.A."/>
            <person name="Grigoriev I.V."/>
            <person name="Spatafora J.W."/>
            <person name="Berbee M.L."/>
        </authorList>
    </citation>
    <scope>NUCLEOTIDE SEQUENCE [LARGE SCALE GENOMIC DNA]</scope>
    <source>
        <strain evidence="9 10">NRRL 28638</strain>
    </source>
</reference>
<dbReference type="Proteomes" id="UP000070444">
    <property type="component" value="Unassembled WGS sequence"/>
</dbReference>